<gene>
    <name evidence="1" type="ORF">Tci_869766</name>
</gene>
<dbReference type="AlphaFoldDB" id="A0A699SJD9"/>
<dbReference type="EMBL" id="BKCJ011168280">
    <property type="protein sequence ID" value="GFC97796.1"/>
    <property type="molecule type" value="Genomic_DNA"/>
</dbReference>
<protein>
    <submittedName>
        <fullName evidence="1">Uncharacterized protein</fullName>
    </submittedName>
</protein>
<name>A0A699SJD9_TANCI</name>
<accession>A0A699SJD9</accession>
<sequence>MPRPCPTTHLLLLEDGDQPNLKADNLNKALKVVLLARMFRKTAVFPNKKAVHLLTEYLAVDGVDENPNALGGKSDCEAGADA</sequence>
<evidence type="ECO:0000313" key="1">
    <source>
        <dbReference type="EMBL" id="GFC97796.1"/>
    </source>
</evidence>
<reference evidence="1" key="1">
    <citation type="journal article" date="2019" name="Sci. Rep.">
        <title>Draft genome of Tanacetum cinerariifolium, the natural source of mosquito coil.</title>
        <authorList>
            <person name="Yamashiro T."/>
            <person name="Shiraishi A."/>
            <person name="Satake H."/>
            <person name="Nakayama K."/>
        </authorList>
    </citation>
    <scope>NUCLEOTIDE SEQUENCE</scope>
</reference>
<organism evidence="1">
    <name type="scientific">Tanacetum cinerariifolium</name>
    <name type="common">Dalmatian daisy</name>
    <name type="synonym">Chrysanthemum cinerariifolium</name>
    <dbReference type="NCBI Taxonomy" id="118510"/>
    <lineage>
        <taxon>Eukaryota</taxon>
        <taxon>Viridiplantae</taxon>
        <taxon>Streptophyta</taxon>
        <taxon>Embryophyta</taxon>
        <taxon>Tracheophyta</taxon>
        <taxon>Spermatophyta</taxon>
        <taxon>Magnoliopsida</taxon>
        <taxon>eudicotyledons</taxon>
        <taxon>Gunneridae</taxon>
        <taxon>Pentapetalae</taxon>
        <taxon>asterids</taxon>
        <taxon>campanulids</taxon>
        <taxon>Asterales</taxon>
        <taxon>Asteraceae</taxon>
        <taxon>Asteroideae</taxon>
        <taxon>Anthemideae</taxon>
        <taxon>Anthemidinae</taxon>
        <taxon>Tanacetum</taxon>
    </lineage>
</organism>
<comment type="caution">
    <text evidence="1">The sequence shown here is derived from an EMBL/GenBank/DDBJ whole genome shotgun (WGS) entry which is preliminary data.</text>
</comment>
<proteinExistence type="predicted"/>